<dbReference type="InterPro" id="IPR026757">
    <property type="entry name" value="ENTR1"/>
</dbReference>
<dbReference type="AlphaFoldDB" id="A0AAV1QCC7"/>
<organism evidence="5 6">
    <name type="scientific">Scomber scombrus</name>
    <name type="common">Atlantic mackerel</name>
    <name type="synonym">Scomber vernalis</name>
    <dbReference type="NCBI Taxonomy" id="13677"/>
    <lineage>
        <taxon>Eukaryota</taxon>
        <taxon>Metazoa</taxon>
        <taxon>Chordata</taxon>
        <taxon>Craniata</taxon>
        <taxon>Vertebrata</taxon>
        <taxon>Euteleostomi</taxon>
        <taxon>Actinopterygii</taxon>
        <taxon>Neopterygii</taxon>
        <taxon>Teleostei</taxon>
        <taxon>Neoteleostei</taxon>
        <taxon>Acanthomorphata</taxon>
        <taxon>Pelagiaria</taxon>
        <taxon>Scombriformes</taxon>
        <taxon>Scombridae</taxon>
        <taxon>Scomber</taxon>
    </lineage>
</organism>
<dbReference type="Proteomes" id="UP001314229">
    <property type="component" value="Unassembled WGS sequence"/>
</dbReference>
<evidence type="ECO:0000256" key="1">
    <source>
        <dbReference type="ARBA" id="ARBA00007791"/>
    </source>
</evidence>
<dbReference type="GO" id="GO:0032465">
    <property type="term" value="P:regulation of cytokinesis"/>
    <property type="evidence" value="ECO:0007669"/>
    <property type="project" value="TreeGrafter"/>
</dbReference>
<sequence>MTWLVSFGGRGSNRGSGLPLQPHILLDDDDDDDDDDVMLRLNRFSSRPEDQLTEDQLTEDQLTGDNYEGDDETSITEPISSRRKGLLQQLQQENVSLRSSLVDLQQRSEVNERRVAALSEELQQRRRQEEKEAQQRRRQEEKEAQDLESMVHSVEQNLGLMTKRAVRAESSVSKLKLELQTLQAQVDSLQKENDSLKSADSQVVMTMRQNAQMASEYLTKTLTLAHSSIRQLLGETETLHLVSQLLRSIDKMSELNTES</sequence>
<dbReference type="GO" id="GO:1903566">
    <property type="term" value="P:positive regulation of protein localization to cilium"/>
    <property type="evidence" value="ECO:0007669"/>
    <property type="project" value="TreeGrafter"/>
</dbReference>
<name>A0AAV1QCC7_SCOSC</name>
<feature type="compositionally biased region" description="Acidic residues" evidence="4">
    <location>
        <begin position="27"/>
        <end position="36"/>
    </location>
</feature>
<comment type="caution">
    <text evidence="5">The sequence shown here is derived from an EMBL/GenBank/DDBJ whole genome shotgun (WGS) entry which is preliminary data.</text>
</comment>
<reference evidence="5 6" key="1">
    <citation type="submission" date="2024-01" db="EMBL/GenBank/DDBJ databases">
        <authorList>
            <person name="Alioto T."/>
            <person name="Alioto T."/>
            <person name="Gomez Garrido J."/>
        </authorList>
    </citation>
    <scope>NUCLEOTIDE SEQUENCE [LARGE SCALE GENOMIC DNA]</scope>
</reference>
<dbReference type="GO" id="GO:0030496">
    <property type="term" value="C:midbody"/>
    <property type="evidence" value="ECO:0007669"/>
    <property type="project" value="TreeGrafter"/>
</dbReference>
<protein>
    <recommendedName>
        <fullName evidence="2">Endosome-associated-trafficking regulator 1</fullName>
    </recommendedName>
</protein>
<evidence type="ECO:0000313" key="6">
    <source>
        <dbReference type="Proteomes" id="UP001314229"/>
    </source>
</evidence>
<evidence type="ECO:0000256" key="4">
    <source>
        <dbReference type="SAM" id="MobiDB-lite"/>
    </source>
</evidence>
<dbReference type="GO" id="GO:0005813">
    <property type="term" value="C:centrosome"/>
    <property type="evidence" value="ECO:0007669"/>
    <property type="project" value="TreeGrafter"/>
</dbReference>
<proteinExistence type="inferred from homology"/>
<dbReference type="GO" id="GO:0045724">
    <property type="term" value="P:positive regulation of cilium assembly"/>
    <property type="evidence" value="ECO:0007669"/>
    <property type="project" value="TreeGrafter"/>
</dbReference>
<dbReference type="GO" id="GO:0005769">
    <property type="term" value="C:early endosome"/>
    <property type="evidence" value="ECO:0007669"/>
    <property type="project" value="TreeGrafter"/>
</dbReference>
<dbReference type="EMBL" id="CAWUFR010000719">
    <property type="protein sequence ID" value="CAK6980689.1"/>
    <property type="molecule type" value="Genomic_DNA"/>
</dbReference>
<comment type="similarity">
    <text evidence="1">Belongs to the ENTR1 family.</text>
</comment>
<accession>A0AAV1QCC7</accession>
<feature type="region of interest" description="Disordered" evidence="4">
    <location>
        <begin position="11"/>
        <end position="80"/>
    </location>
</feature>
<dbReference type="PANTHER" id="PTHR31259:SF3">
    <property type="entry name" value="ENDOSOME-ASSOCIATED-TRAFFICKING REGULATOR 1"/>
    <property type="match status" value="1"/>
</dbReference>
<evidence type="ECO:0000256" key="2">
    <source>
        <dbReference type="ARBA" id="ARBA00016007"/>
    </source>
</evidence>
<evidence type="ECO:0000313" key="5">
    <source>
        <dbReference type="EMBL" id="CAK6980689.1"/>
    </source>
</evidence>
<dbReference type="PANTHER" id="PTHR31259">
    <property type="entry name" value="ENDOSOME-ASSOCIATED TRAFFICKING REGULATOR 1"/>
    <property type="match status" value="1"/>
</dbReference>
<keyword evidence="6" id="KW-1185">Reference proteome</keyword>
<gene>
    <name evidence="5" type="ORF">FSCOSCO3_A012555</name>
</gene>
<feature type="region of interest" description="Disordered" evidence="4">
    <location>
        <begin position="123"/>
        <end position="150"/>
    </location>
</feature>
<dbReference type="GO" id="GO:0055037">
    <property type="term" value="C:recycling endosome"/>
    <property type="evidence" value="ECO:0007669"/>
    <property type="project" value="TreeGrafter"/>
</dbReference>
<evidence type="ECO:0000256" key="3">
    <source>
        <dbReference type="ARBA" id="ARBA00023054"/>
    </source>
</evidence>
<feature type="compositionally biased region" description="Basic and acidic residues" evidence="4">
    <location>
        <begin position="123"/>
        <end position="145"/>
    </location>
</feature>
<dbReference type="GO" id="GO:0036064">
    <property type="term" value="C:ciliary basal body"/>
    <property type="evidence" value="ECO:0007669"/>
    <property type="project" value="TreeGrafter"/>
</dbReference>
<keyword evidence="3" id="KW-0175">Coiled coil</keyword>